<keyword evidence="3" id="KW-0378">Hydrolase</keyword>
<comment type="caution">
    <text evidence="3">The sequence shown here is derived from an EMBL/GenBank/DDBJ whole genome shotgun (WGS) entry which is preliminary data.</text>
</comment>
<evidence type="ECO:0000259" key="2">
    <source>
        <dbReference type="Pfam" id="PF12697"/>
    </source>
</evidence>
<dbReference type="Gene3D" id="3.40.50.1820">
    <property type="entry name" value="alpha/beta hydrolase"/>
    <property type="match status" value="1"/>
</dbReference>
<dbReference type="AlphaFoldDB" id="A0A848ZZE8"/>
<feature type="signal peptide" evidence="1">
    <location>
        <begin position="1"/>
        <end position="21"/>
    </location>
</feature>
<dbReference type="InterPro" id="IPR050266">
    <property type="entry name" value="AB_hydrolase_sf"/>
</dbReference>
<dbReference type="GO" id="GO:0016020">
    <property type="term" value="C:membrane"/>
    <property type="evidence" value="ECO:0007669"/>
    <property type="project" value="TreeGrafter"/>
</dbReference>
<dbReference type="PANTHER" id="PTHR43798">
    <property type="entry name" value="MONOACYLGLYCEROL LIPASE"/>
    <property type="match status" value="1"/>
</dbReference>
<gene>
    <name evidence="3" type="ORF">HKD39_00365</name>
</gene>
<protein>
    <submittedName>
        <fullName evidence="3">Alpha/beta hydrolase</fullName>
    </submittedName>
</protein>
<dbReference type="PANTHER" id="PTHR43798:SF33">
    <property type="entry name" value="HYDROLASE, PUTATIVE (AFU_ORTHOLOGUE AFUA_2G14860)-RELATED"/>
    <property type="match status" value="1"/>
</dbReference>
<evidence type="ECO:0000313" key="4">
    <source>
        <dbReference type="Proteomes" id="UP000562984"/>
    </source>
</evidence>
<feature type="chain" id="PRO_5038417190" evidence="1">
    <location>
        <begin position="22"/>
        <end position="287"/>
    </location>
</feature>
<dbReference type="InterPro" id="IPR029058">
    <property type="entry name" value="AB_hydrolase_fold"/>
</dbReference>
<name>A0A848ZZE8_9ACTN</name>
<dbReference type="EMBL" id="JABEND010000001">
    <property type="protein sequence ID" value="NNG34194.1"/>
    <property type="molecule type" value="Genomic_DNA"/>
</dbReference>
<dbReference type="Pfam" id="PF12697">
    <property type="entry name" value="Abhydrolase_6"/>
    <property type="match status" value="1"/>
</dbReference>
<keyword evidence="4" id="KW-1185">Reference proteome</keyword>
<dbReference type="GO" id="GO:0016787">
    <property type="term" value="F:hydrolase activity"/>
    <property type="evidence" value="ECO:0007669"/>
    <property type="project" value="UniProtKB-KW"/>
</dbReference>
<sequence>MTVGTRRLAALFAPAAASASAASVPAGRDAAAAQPPTLLLVPGYTGSKEDFAPLLDALADNGVAALAIDLPGQYESPGPDDPRDYTPAALGDVVAELVAALPEPVVLLGHSYGGLVARAAVLAGARVAGLVLLDSGPGALPAGPRVQALQLGIPVLQQQGVAGAYALRTALTERLRGQLAPPPELAEFLQRRFLASTAAGLLGMGQSLLTEPDRVDELAAVLADRQTLIAVISGEADDAWGVAQQSEMANRLGTSLVLIPGAGHSPNTEQPDRLLRAVLPLVRSVSS</sequence>
<evidence type="ECO:0000256" key="1">
    <source>
        <dbReference type="SAM" id="SignalP"/>
    </source>
</evidence>
<dbReference type="Proteomes" id="UP000562984">
    <property type="component" value="Unassembled WGS sequence"/>
</dbReference>
<dbReference type="SUPFAM" id="SSF53474">
    <property type="entry name" value="alpha/beta-Hydrolases"/>
    <property type="match status" value="1"/>
</dbReference>
<dbReference type="InterPro" id="IPR000073">
    <property type="entry name" value="AB_hydrolase_1"/>
</dbReference>
<proteinExistence type="predicted"/>
<accession>A0A848ZZE8</accession>
<evidence type="ECO:0000313" key="3">
    <source>
        <dbReference type="EMBL" id="NNG34194.1"/>
    </source>
</evidence>
<feature type="domain" description="AB hydrolase-1" evidence="2">
    <location>
        <begin position="38"/>
        <end position="276"/>
    </location>
</feature>
<organism evidence="3 4">
    <name type="scientific">Nakamurella aerolata</name>
    <dbReference type="NCBI Taxonomy" id="1656892"/>
    <lineage>
        <taxon>Bacteria</taxon>
        <taxon>Bacillati</taxon>
        <taxon>Actinomycetota</taxon>
        <taxon>Actinomycetes</taxon>
        <taxon>Nakamurellales</taxon>
        <taxon>Nakamurellaceae</taxon>
        <taxon>Nakamurella</taxon>
    </lineage>
</organism>
<reference evidence="3 4" key="1">
    <citation type="submission" date="2020-05" db="EMBL/GenBank/DDBJ databases">
        <title>Nakamurella sp. DB0629 isolated from air conditioner.</title>
        <authorList>
            <person name="Kim D.H."/>
            <person name="Kim D.-U."/>
        </authorList>
    </citation>
    <scope>NUCLEOTIDE SEQUENCE [LARGE SCALE GENOMIC DNA]</scope>
    <source>
        <strain evidence="3 4">DB0629</strain>
    </source>
</reference>
<keyword evidence="1" id="KW-0732">Signal</keyword>